<dbReference type="Proteomes" id="UP001162001">
    <property type="component" value="Segment"/>
</dbReference>
<evidence type="ECO:0000256" key="1">
    <source>
        <dbReference type="SAM" id="Phobius"/>
    </source>
</evidence>
<name>A0A7D3V5Q9_9VIRU</name>
<keyword evidence="3" id="KW-1185">Reference proteome</keyword>
<keyword evidence="1" id="KW-1133">Transmembrane helix</keyword>
<feature type="transmembrane region" description="Helical" evidence="1">
    <location>
        <begin position="109"/>
        <end position="132"/>
    </location>
</feature>
<proteinExistence type="predicted"/>
<keyword evidence="1" id="KW-0472">Membrane</keyword>
<sequence>MSQIPQSGQNFQGLPVQGSIPEPQIALPVAPLIQPGGPGSYGMTSEMSPIAQSVQSPASPQQIALAQNTLDRLQGKLGAKFDQGVGMAEGKLQGLTGEDVTLPHKPKTWIWIVIVICVCYLVCLCSSIIASFTGMMTK</sequence>
<keyword evidence="1" id="KW-0812">Transmembrane</keyword>
<organism evidence="2 3">
    <name type="scientific">Fadolivirus FV1/VV64</name>
    <dbReference type="NCBI Taxonomy" id="3070911"/>
    <lineage>
        <taxon>Viruses</taxon>
        <taxon>Varidnaviria</taxon>
        <taxon>Bamfordvirae</taxon>
        <taxon>Nucleocytoviricota</taxon>
        <taxon>Megaviricetes</taxon>
        <taxon>Imitervirales</taxon>
        <taxon>Mimiviridae</taxon>
        <taxon>Klosneuvirinae</taxon>
        <taxon>Fadolivirus</taxon>
        <taxon>Fadolivirus algeromassiliense</taxon>
    </lineage>
</organism>
<protein>
    <submittedName>
        <fullName evidence="2">Uncharacterized protein</fullName>
    </submittedName>
</protein>
<reference evidence="2 3" key="1">
    <citation type="submission" date="2020-04" db="EMBL/GenBank/DDBJ databases">
        <title>Advantages and limits of metagenomic assembly and binning of a giant virus.</title>
        <authorList>
            <person name="Schulz F."/>
            <person name="Andreani J."/>
            <person name="Francis R."/>
            <person name="Boudjemaa H."/>
            <person name="Bou Khalil J.Y."/>
            <person name="Lee J."/>
            <person name="La Scola B."/>
            <person name="Woyke T."/>
        </authorList>
    </citation>
    <scope>NUCLEOTIDE SEQUENCE [LARGE SCALE GENOMIC DNA]</scope>
    <source>
        <strain evidence="2 3">FV1/VV64</strain>
    </source>
</reference>
<gene>
    <name evidence="2" type="ORF">Fadolivirus_1_877</name>
</gene>
<evidence type="ECO:0000313" key="3">
    <source>
        <dbReference type="Proteomes" id="UP001162001"/>
    </source>
</evidence>
<dbReference type="EMBL" id="MT418680">
    <property type="protein sequence ID" value="QKF94335.1"/>
    <property type="molecule type" value="Genomic_DNA"/>
</dbReference>
<evidence type="ECO:0000313" key="2">
    <source>
        <dbReference type="EMBL" id="QKF94335.1"/>
    </source>
</evidence>
<accession>A0A7D3V5Q9</accession>